<dbReference type="GO" id="GO:0003723">
    <property type="term" value="F:RNA binding"/>
    <property type="evidence" value="ECO:0007669"/>
    <property type="project" value="TreeGrafter"/>
</dbReference>
<feature type="compositionally biased region" description="Basic and acidic residues" evidence="1">
    <location>
        <begin position="49"/>
        <end position="67"/>
    </location>
</feature>
<comment type="caution">
    <text evidence="2">The sequence shown here is derived from an EMBL/GenBank/DDBJ whole genome shotgun (WGS) entry which is preliminary data.</text>
</comment>
<feature type="compositionally biased region" description="Acidic residues" evidence="1">
    <location>
        <begin position="120"/>
        <end position="130"/>
    </location>
</feature>
<accession>A0AAQ4EQI6</accession>
<gene>
    <name evidence="2" type="ORF">V5799_029678</name>
</gene>
<sequence>MTPHESYYQYILLYLQDRYTPPPIKRESDHAASAETSSPGRESSGSGGKRRDSTHQKEHEDPRRRSSSEGIIRVIDPRRPSTPPLPRPASPPIHSPRPRTPPKTPPMTPPRSPCATQSPDEGDDELDDDREVTPRGPRTPKEEEPDEPESPAKPSSVKQAQTRPAAPRTPPIITNAAPIPTIQTVSAVPPAATVIPMEPIGDGLLEDDDLYESITPDSSPERFPGDFPEEADMTPVANMDDDDNGFEAISSEDEPYLSDGDNDIGMVDVDYDVGDDSWNYLSPFDPFQCELSPLQYFKDPSLTPYEVEKARRGNTPAEISEEALKVFDSLSAFTDQEHSDKWVEAMESAAVYLSADALVELFENKEFEAAANALLDWVEEGLSLKAALNQPQPAYKVRHMKAGIRLATVLFLTGDGVVAKLLDRGVPEKLLELFMAPYMSLPLKLQIVRALDAATYGRAGMQVLFTRKMNAPPEAHVDVGLDSIAEDLNEFYQSKMVEPMTGYQILLKLLFLKQSTRATVALTALLKKLHLYDLVCKLRVTVDKIAQSSKLCEVKEKDENDEEQTRLELDTEGCIQHDCSEELEKAAISLDLLCRSYRKARKEMAQPLRYLPAQSRFEAPQTPFDPYPALFKMFKENHLLEMLCVLASSPLSSSHTGITSALRELLAELLKTCPGMLFLLSDHEAANCLHRALLQEESGMVGLEDTVCHQVGIHLVYHLQALKHVDSLLAFHTRGNLKKELDDADVVSCLHDLYTIIFSDVGRAAVVDVLAMDQNLDALIPFLKFTGDRDFDMRLCKSVCTGYATELVLLTVHNSDSAQLLQNYSEILHGLSQQELPQRLQELAAWMEPTLKLPSYSHESVGYLMGCVKAAVDSAASLPPVLITSLRILQYLGLPPREFRSGESDDEEELKYKYVIMQIFSQNGLSSFLAILQQGALVVAVLKPVVNLLQFMLGYLISCRGTEFKDVTAVPVLLHTYMLLGMVPPSSPAHSLAQKVSVEVIEALLTYTQPQLSPTETEEGKCQSQLIVAHPGTNLPLVVDRENGNSQPA</sequence>
<organism evidence="2 3">
    <name type="scientific">Amblyomma americanum</name>
    <name type="common">Lone star tick</name>
    <dbReference type="NCBI Taxonomy" id="6943"/>
    <lineage>
        <taxon>Eukaryota</taxon>
        <taxon>Metazoa</taxon>
        <taxon>Ecdysozoa</taxon>
        <taxon>Arthropoda</taxon>
        <taxon>Chelicerata</taxon>
        <taxon>Arachnida</taxon>
        <taxon>Acari</taxon>
        <taxon>Parasitiformes</taxon>
        <taxon>Ixodida</taxon>
        <taxon>Ixodoidea</taxon>
        <taxon>Ixodidae</taxon>
        <taxon>Amblyomminae</taxon>
        <taxon>Amblyomma</taxon>
    </lineage>
</organism>
<evidence type="ECO:0008006" key="4">
    <source>
        <dbReference type="Google" id="ProtNLM"/>
    </source>
</evidence>
<dbReference type="EMBL" id="JARKHS020012349">
    <property type="protein sequence ID" value="KAK8776977.1"/>
    <property type="molecule type" value="Genomic_DNA"/>
</dbReference>
<feature type="region of interest" description="Disordered" evidence="1">
    <location>
        <begin position="20"/>
        <end position="181"/>
    </location>
</feature>
<feature type="compositionally biased region" description="Low complexity" evidence="1">
    <location>
        <begin position="152"/>
        <end position="181"/>
    </location>
</feature>
<name>A0AAQ4EQI6_AMBAM</name>
<dbReference type="PANTHER" id="PTHR23185">
    <property type="entry name" value="PROTEIN VIRILIZER HOMOLOG"/>
    <property type="match status" value="1"/>
</dbReference>
<dbReference type="AlphaFoldDB" id="A0AAQ4EQI6"/>
<dbReference type="Proteomes" id="UP001321473">
    <property type="component" value="Unassembled WGS sequence"/>
</dbReference>
<feature type="compositionally biased region" description="Pro residues" evidence="1">
    <location>
        <begin position="80"/>
        <end position="112"/>
    </location>
</feature>
<dbReference type="GO" id="GO:0036396">
    <property type="term" value="C:RNA N6-methyladenosine methyltransferase complex"/>
    <property type="evidence" value="ECO:0007669"/>
    <property type="project" value="TreeGrafter"/>
</dbReference>
<keyword evidence="3" id="KW-1185">Reference proteome</keyword>
<protein>
    <recommendedName>
        <fullName evidence="4">Nuclear membrane protein involved in mrna transport</fullName>
    </recommendedName>
</protein>
<dbReference type="PANTHER" id="PTHR23185:SF0">
    <property type="entry name" value="PROTEIN VIRILIZER HOMOLOG"/>
    <property type="match status" value="1"/>
</dbReference>
<proteinExistence type="predicted"/>
<dbReference type="InterPro" id="IPR026736">
    <property type="entry name" value="Virilizer"/>
</dbReference>
<evidence type="ECO:0000313" key="2">
    <source>
        <dbReference type="EMBL" id="KAK8776977.1"/>
    </source>
</evidence>
<evidence type="ECO:0000256" key="1">
    <source>
        <dbReference type="SAM" id="MobiDB-lite"/>
    </source>
</evidence>
<reference evidence="2 3" key="1">
    <citation type="journal article" date="2023" name="Arcadia Sci">
        <title>De novo assembly of a long-read Amblyomma americanum tick genome.</title>
        <authorList>
            <person name="Chou S."/>
            <person name="Poskanzer K.E."/>
            <person name="Rollins M."/>
            <person name="Thuy-Boun P.S."/>
        </authorList>
    </citation>
    <scope>NUCLEOTIDE SEQUENCE [LARGE SCALE GENOMIC DNA]</scope>
    <source>
        <strain evidence="2">F_SG_1</strain>
        <tissue evidence="2">Salivary glands</tissue>
    </source>
</reference>
<evidence type="ECO:0000313" key="3">
    <source>
        <dbReference type="Proteomes" id="UP001321473"/>
    </source>
</evidence>